<dbReference type="Proteomes" id="UP000526501">
    <property type="component" value="Unassembled WGS sequence"/>
</dbReference>
<dbReference type="EC" id="5.2.1.8" evidence="6"/>
<dbReference type="SUPFAM" id="SSF54534">
    <property type="entry name" value="FKBP-like"/>
    <property type="match status" value="1"/>
</dbReference>
<evidence type="ECO:0000256" key="2">
    <source>
        <dbReference type="ARBA" id="ARBA00006577"/>
    </source>
</evidence>
<dbReference type="GO" id="GO:0003755">
    <property type="term" value="F:peptidyl-prolyl cis-trans isomerase activity"/>
    <property type="evidence" value="ECO:0007669"/>
    <property type="project" value="UniProtKB-UniRule"/>
</dbReference>
<dbReference type="AlphaFoldDB" id="A0A7X1EBF2"/>
<dbReference type="InterPro" id="IPR046357">
    <property type="entry name" value="PPIase_dom_sf"/>
</dbReference>
<dbReference type="Gene3D" id="3.10.50.40">
    <property type="match status" value="1"/>
</dbReference>
<evidence type="ECO:0000313" key="10">
    <source>
        <dbReference type="Proteomes" id="UP000526501"/>
    </source>
</evidence>
<evidence type="ECO:0000256" key="3">
    <source>
        <dbReference type="ARBA" id="ARBA00023110"/>
    </source>
</evidence>
<evidence type="ECO:0000256" key="6">
    <source>
        <dbReference type="RuleBase" id="RU003915"/>
    </source>
</evidence>
<feature type="domain" description="PPIase FKBP-type" evidence="8">
    <location>
        <begin position="153"/>
        <end position="237"/>
    </location>
</feature>
<protein>
    <recommendedName>
        <fullName evidence="6">Peptidyl-prolyl cis-trans isomerase</fullName>
        <ecNumber evidence="6">5.2.1.8</ecNumber>
    </recommendedName>
</protein>
<dbReference type="Pfam" id="PF01346">
    <property type="entry name" value="FKBP_N"/>
    <property type="match status" value="1"/>
</dbReference>
<keyword evidence="10" id="KW-1185">Reference proteome</keyword>
<sequence length="261" mass="28866">MRKFLAVTALAAISVPCFGQLADMIDLPEDMVGKEPEYSEEDLLRSWGWLLAERFNLKGLELSPQEIEWVAEGLISHVDGEDAPTDLSKSQLALQEYFANREAEIMSRQFEQNRREGEEFFDSLFGTPGMLSLGTGLFYEIKEKGNDKRPGPSDGVLVRYEGRFLDNTVFDSTEEKGPIAFNLDEVIPAWSQGMPLIGEGGRIKLYVPSDLGYGDEGRPGIPPASTLVFDVELLKVIRAGERLTETGEVVPANPPVPPVAE</sequence>
<dbReference type="InterPro" id="IPR001179">
    <property type="entry name" value="PPIase_FKBP_dom"/>
</dbReference>
<dbReference type="InterPro" id="IPR000774">
    <property type="entry name" value="PPIase_FKBP_N"/>
</dbReference>
<evidence type="ECO:0000259" key="8">
    <source>
        <dbReference type="PROSITE" id="PS50059"/>
    </source>
</evidence>
<organism evidence="9 10">
    <name type="scientific">Pelagicoccus albus</name>
    <dbReference type="NCBI Taxonomy" id="415222"/>
    <lineage>
        <taxon>Bacteria</taxon>
        <taxon>Pseudomonadati</taxon>
        <taxon>Verrucomicrobiota</taxon>
        <taxon>Opitutia</taxon>
        <taxon>Puniceicoccales</taxon>
        <taxon>Pelagicoccaceae</taxon>
        <taxon>Pelagicoccus</taxon>
    </lineage>
</organism>
<keyword evidence="7" id="KW-0732">Signal</keyword>
<dbReference type="PANTHER" id="PTHR43811:SF19">
    <property type="entry name" value="39 KDA FK506-BINDING NUCLEAR PROTEIN"/>
    <property type="match status" value="1"/>
</dbReference>
<keyword evidence="3 5" id="KW-0697">Rotamase</keyword>
<feature type="signal peptide" evidence="7">
    <location>
        <begin position="1"/>
        <end position="19"/>
    </location>
</feature>
<keyword evidence="4 5" id="KW-0413">Isomerase</keyword>
<dbReference type="GO" id="GO:0006457">
    <property type="term" value="P:protein folding"/>
    <property type="evidence" value="ECO:0007669"/>
    <property type="project" value="InterPro"/>
</dbReference>
<comment type="similarity">
    <text evidence="2 6">Belongs to the FKBP-type PPIase family.</text>
</comment>
<evidence type="ECO:0000313" key="9">
    <source>
        <dbReference type="EMBL" id="MBC2607747.1"/>
    </source>
</evidence>
<evidence type="ECO:0000256" key="4">
    <source>
        <dbReference type="ARBA" id="ARBA00023235"/>
    </source>
</evidence>
<proteinExistence type="inferred from homology"/>
<gene>
    <name evidence="9" type="ORF">H5P27_16965</name>
</gene>
<dbReference type="PROSITE" id="PS50059">
    <property type="entry name" value="FKBP_PPIASE"/>
    <property type="match status" value="1"/>
</dbReference>
<comment type="caution">
    <text evidence="9">The sequence shown here is derived from an EMBL/GenBank/DDBJ whole genome shotgun (WGS) entry which is preliminary data.</text>
</comment>
<accession>A0A7X1EBF2</accession>
<dbReference type="PANTHER" id="PTHR43811">
    <property type="entry name" value="FKBP-TYPE PEPTIDYL-PROLYL CIS-TRANS ISOMERASE FKPA"/>
    <property type="match status" value="1"/>
</dbReference>
<dbReference type="RefSeq" id="WP_185661614.1">
    <property type="nucleotide sequence ID" value="NZ_CAWPOO010000013.1"/>
</dbReference>
<dbReference type="EMBL" id="JACHVC010000013">
    <property type="protein sequence ID" value="MBC2607747.1"/>
    <property type="molecule type" value="Genomic_DNA"/>
</dbReference>
<feature type="chain" id="PRO_5031496385" description="Peptidyl-prolyl cis-trans isomerase" evidence="7">
    <location>
        <begin position="20"/>
        <end position="261"/>
    </location>
</feature>
<evidence type="ECO:0000256" key="5">
    <source>
        <dbReference type="PROSITE-ProRule" id="PRU00277"/>
    </source>
</evidence>
<name>A0A7X1EBF2_9BACT</name>
<evidence type="ECO:0000256" key="1">
    <source>
        <dbReference type="ARBA" id="ARBA00000971"/>
    </source>
</evidence>
<dbReference type="Pfam" id="PF00254">
    <property type="entry name" value="FKBP_C"/>
    <property type="match status" value="1"/>
</dbReference>
<evidence type="ECO:0000256" key="7">
    <source>
        <dbReference type="SAM" id="SignalP"/>
    </source>
</evidence>
<comment type="catalytic activity">
    <reaction evidence="1 5 6">
        <text>[protein]-peptidylproline (omega=180) = [protein]-peptidylproline (omega=0)</text>
        <dbReference type="Rhea" id="RHEA:16237"/>
        <dbReference type="Rhea" id="RHEA-COMP:10747"/>
        <dbReference type="Rhea" id="RHEA-COMP:10748"/>
        <dbReference type="ChEBI" id="CHEBI:83833"/>
        <dbReference type="ChEBI" id="CHEBI:83834"/>
        <dbReference type="EC" id="5.2.1.8"/>
    </reaction>
</comment>
<reference evidence="9 10" key="1">
    <citation type="submission" date="2020-07" db="EMBL/GenBank/DDBJ databases">
        <authorList>
            <person name="Feng X."/>
        </authorList>
    </citation>
    <scope>NUCLEOTIDE SEQUENCE [LARGE SCALE GENOMIC DNA]</scope>
    <source>
        <strain evidence="9 10">JCM23202</strain>
    </source>
</reference>